<dbReference type="AlphaFoldDB" id="A0AAD9L1N3"/>
<evidence type="ECO:0000313" key="2">
    <source>
        <dbReference type="Proteomes" id="UP001209878"/>
    </source>
</evidence>
<dbReference type="EMBL" id="JAODUO010000427">
    <property type="protein sequence ID" value="KAK2180763.1"/>
    <property type="molecule type" value="Genomic_DNA"/>
</dbReference>
<sequence>MSSTVHSTLVSSQSGYLTGMEASVHTTSTAESVTMQHTVQLGSLHLVDIRKIDI</sequence>
<organism evidence="1 2">
    <name type="scientific">Ridgeia piscesae</name>
    <name type="common">Tubeworm</name>
    <dbReference type="NCBI Taxonomy" id="27915"/>
    <lineage>
        <taxon>Eukaryota</taxon>
        <taxon>Metazoa</taxon>
        <taxon>Spiralia</taxon>
        <taxon>Lophotrochozoa</taxon>
        <taxon>Annelida</taxon>
        <taxon>Polychaeta</taxon>
        <taxon>Sedentaria</taxon>
        <taxon>Canalipalpata</taxon>
        <taxon>Sabellida</taxon>
        <taxon>Siboglinidae</taxon>
        <taxon>Ridgeia</taxon>
    </lineage>
</organism>
<dbReference type="Proteomes" id="UP001209878">
    <property type="component" value="Unassembled WGS sequence"/>
</dbReference>
<accession>A0AAD9L1N3</accession>
<protein>
    <submittedName>
        <fullName evidence="1">Uncharacterized protein</fullName>
    </submittedName>
</protein>
<comment type="caution">
    <text evidence="1">The sequence shown here is derived from an EMBL/GenBank/DDBJ whole genome shotgun (WGS) entry which is preliminary data.</text>
</comment>
<name>A0AAD9L1N3_RIDPI</name>
<proteinExistence type="predicted"/>
<gene>
    <name evidence="1" type="ORF">NP493_428g01043</name>
</gene>
<keyword evidence="2" id="KW-1185">Reference proteome</keyword>
<reference evidence="1" key="1">
    <citation type="journal article" date="2023" name="Mol. Biol. Evol.">
        <title>Third-Generation Sequencing Reveals the Adaptive Role of the Epigenome in Three Deep-Sea Polychaetes.</title>
        <authorList>
            <person name="Perez M."/>
            <person name="Aroh O."/>
            <person name="Sun Y."/>
            <person name="Lan Y."/>
            <person name="Juniper S.K."/>
            <person name="Young C.R."/>
            <person name="Angers B."/>
            <person name="Qian P.Y."/>
        </authorList>
    </citation>
    <scope>NUCLEOTIDE SEQUENCE</scope>
    <source>
        <strain evidence="1">R07B-5</strain>
    </source>
</reference>
<evidence type="ECO:0000313" key="1">
    <source>
        <dbReference type="EMBL" id="KAK2180763.1"/>
    </source>
</evidence>